<evidence type="ECO:0000259" key="2">
    <source>
        <dbReference type="Pfam" id="PF08327"/>
    </source>
</evidence>
<gene>
    <name evidence="3" type="ORF">IN07_11290</name>
</gene>
<dbReference type="EMBL" id="JPMX01000044">
    <property type="protein sequence ID" value="KGH46587.1"/>
    <property type="molecule type" value="Genomic_DNA"/>
</dbReference>
<comment type="similarity">
    <text evidence="1">Belongs to the AHA1 family.</text>
</comment>
<dbReference type="InterPro" id="IPR013538">
    <property type="entry name" value="ASHA1/2-like_C"/>
</dbReference>
<reference evidence="3 4" key="1">
    <citation type="submission" date="2014-07" db="EMBL/GenBank/DDBJ databases">
        <title>Biosystematic studies on Modestobacter strains isolated from extreme hyper-arid desert soil and from historic building.</title>
        <authorList>
            <person name="Bukarasam K."/>
            <person name="Bull A."/>
            <person name="Girard G."/>
            <person name="van Wezel G."/>
            <person name="Goodfellow M."/>
        </authorList>
    </citation>
    <scope>NUCLEOTIDE SEQUENCE [LARGE SCALE GENOMIC DNA]</scope>
    <source>
        <strain evidence="3 4">KNN45-2b</strain>
    </source>
</reference>
<proteinExistence type="inferred from homology"/>
<evidence type="ECO:0000313" key="4">
    <source>
        <dbReference type="Proteomes" id="UP000029713"/>
    </source>
</evidence>
<evidence type="ECO:0000313" key="3">
    <source>
        <dbReference type="EMBL" id="KGH46587.1"/>
    </source>
</evidence>
<dbReference type="CDD" id="cd08899">
    <property type="entry name" value="SRPBCC_CalC_Aha1-like_6"/>
    <property type="match status" value="1"/>
</dbReference>
<protein>
    <submittedName>
        <fullName evidence="3">ATPase</fullName>
    </submittedName>
</protein>
<comment type="caution">
    <text evidence="3">The sequence shown here is derived from an EMBL/GenBank/DDBJ whole genome shotgun (WGS) entry which is preliminary data.</text>
</comment>
<feature type="domain" description="Activator of Hsp90 ATPase homologue 1/2-like C-terminal" evidence="2">
    <location>
        <begin position="29"/>
        <end position="141"/>
    </location>
</feature>
<dbReference type="InterPro" id="IPR023393">
    <property type="entry name" value="START-like_dom_sf"/>
</dbReference>
<dbReference type="RefSeq" id="WP_036335843.1">
    <property type="nucleotide sequence ID" value="NZ_JPMX01000044.1"/>
</dbReference>
<dbReference type="AlphaFoldDB" id="A0A098Y805"/>
<name>A0A098Y805_9ACTN</name>
<accession>A0A098Y805</accession>
<dbReference type="Pfam" id="PF08327">
    <property type="entry name" value="AHSA1"/>
    <property type="match status" value="1"/>
</dbReference>
<dbReference type="OrthoDB" id="8117292at2"/>
<evidence type="ECO:0000256" key="1">
    <source>
        <dbReference type="ARBA" id="ARBA00006817"/>
    </source>
</evidence>
<dbReference type="Gene3D" id="3.30.530.20">
    <property type="match status" value="1"/>
</dbReference>
<keyword evidence="4" id="KW-1185">Reference proteome</keyword>
<organism evidence="3 4">
    <name type="scientific">Modestobacter caceresii</name>
    <dbReference type="NCBI Taxonomy" id="1522368"/>
    <lineage>
        <taxon>Bacteria</taxon>
        <taxon>Bacillati</taxon>
        <taxon>Actinomycetota</taxon>
        <taxon>Actinomycetes</taxon>
        <taxon>Geodermatophilales</taxon>
        <taxon>Geodermatophilaceae</taxon>
        <taxon>Modestobacter</taxon>
    </lineage>
</organism>
<sequence length="167" mass="18932">MTTPDERLGQVTELPEGVRLQFRRSWPDPIDDVWAALTEPDRMVRWIGTYEGERRVGGSGTFTMTHEEAPVGEPMRIVECEAPRRLVVDWETEEGWRVELDLTAQDGETVLLFTQLFAPGTEITDYVLGWHWYLDKFDAEVGDRPAPGDWDGFLAATGPAYGRSSQT</sequence>
<dbReference type="Proteomes" id="UP000029713">
    <property type="component" value="Unassembled WGS sequence"/>
</dbReference>
<dbReference type="SUPFAM" id="SSF55961">
    <property type="entry name" value="Bet v1-like"/>
    <property type="match status" value="1"/>
</dbReference>
<dbReference type="STRING" id="1522368.IN07_11290"/>